<dbReference type="EMBL" id="JACGXS010000005">
    <property type="protein sequence ID" value="MBA8682535.1"/>
    <property type="molecule type" value="Genomic_DNA"/>
</dbReference>
<evidence type="ECO:0000313" key="2">
    <source>
        <dbReference type="EMBL" id="MBA8682535.1"/>
    </source>
</evidence>
<feature type="signal peptide" evidence="1">
    <location>
        <begin position="1"/>
        <end position="23"/>
    </location>
</feature>
<evidence type="ECO:0000256" key="1">
    <source>
        <dbReference type="SAM" id="SignalP"/>
    </source>
</evidence>
<reference evidence="2 3" key="1">
    <citation type="submission" date="2020-08" db="EMBL/GenBank/DDBJ databases">
        <title>Stenotrophomonas tumulicola JCM 30961.</title>
        <authorList>
            <person name="Deng Y."/>
        </authorList>
    </citation>
    <scope>NUCLEOTIDE SEQUENCE [LARGE SCALE GENOMIC DNA]</scope>
    <source>
        <strain evidence="2 3">JCM 30961</strain>
    </source>
</reference>
<feature type="chain" id="PRO_5031532839" evidence="1">
    <location>
        <begin position="24"/>
        <end position="311"/>
    </location>
</feature>
<dbReference type="PANTHER" id="PTHR41913:SF1">
    <property type="entry name" value="DUF1684 DOMAIN-CONTAINING PROTEIN"/>
    <property type="match status" value="1"/>
</dbReference>
<sequence length="311" mass="33109">MGKRTGGGLLLALLLAGCGGSPAETGPAVMEDPAFETAQQQWRMQRYTELTAADGWTALVGLHWLEHKAHYIGHGPGNGIRLAVGPDKLGMVRRQGDGWTFTPEHGVAASIEGAALTGPVAFRGDHDAAPTRITFDDGKGQLSLIQRGGRAALRVKHADAASRLGFTGLEYWPGGSAWQVHARFLPHPPGRTLPIVDITGLTTAMPNAGAVEFEHGGQHYRIEAIAEPGAPLFLIFADRTSGHGSYPAGRYLDTAAPTADGHVMVDFNHAYNPPCAFTPFATCPLAPPENRLDLRVEAGERAYHPPKENAP</sequence>
<protein>
    <submittedName>
        <fullName evidence="2">DUF1684 domain-containing protein</fullName>
    </submittedName>
</protein>
<gene>
    <name evidence="2" type="ORF">H4O11_12060</name>
</gene>
<keyword evidence="3" id="KW-1185">Reference proteome</keyword>
<organism evidence="2 3">
    <name type="scientific">Stenotrophomonas tumulicola</name>
    <dbReference type="NCBI Taxonomy" id="1685415"/>
    <lineage>
        <taxon>Bacteria</taxon>
        <taxon>Pseudomonadati</taxon>
        <taxon>Pseudomonadota</taxon>
        <taxon>Gammaproteobacteria</taxon>
        <taxon>Lysobacterales</taxon>
        <taxon>Lysobacteraceae</taxon>
        <taxon>Stenotrophomonas</taxon>
    </lineage>
</organism>
<name>A0A7W3IHZ3_9GAMM</name>
<dbReference type="AlphaFoldDB" id="A0A7W3IHZ3"/>
<dbReference type="PROSITE" id="PS51257">
    <property type="entry name" value="PROKAR_LIPOPROTEIN"/>
    <property type="match status" value="1"/>
</dbReference>
<dbReference type="Proteomes" id="UP000547058">
    <property type="component" value="Unassembled WGS sequence"/>
</dbReference>
<dbReference type="RefSeq" id="WP_182339669.1">
    <property type="nucleotide sequence ID" value="NZ_JACGXS010000005.1"/>
</dbReference>
<evidence type="ECO:0000313" key="3">
    <source>
        <dbReference type="Proteomes" id="UP000547058"/>
    </source>
</evidence>
<accession>A0A7W3IHZ3</accession>
<comment type="caution">
    <text evidence="2">The sequence shown here is derived from an EMBL/GenBank/DDBJ whole genome shotgun (WGS) entry which is preliminary data.</text>
</comment>
<proteinExistence type="predicted"/>
<dbReference type="Pfam" id="PF07920">
    <property type="entry name" value="DUF1684"/>
    <property type="match status" value="1"/>
</dbReference>
<keyword evidence="1" id="KW-0732">Signal</keyword>
<dbReference type="InterPro" id="IPR012467">
    <property type="entry name" value="DUF1684"/>
</dbReference>
<dbReference type="PANTHER" id="PTHR41913">
    <property type="entry name" value="DUF1684 DOMAIN-CONTAINING PROTEIN"/>
    <property type="match status" value="1"/>
</dbReference>